<feature type="domain" description="Nudix hydrolase" evidence="6">
    <location>
        <begin position="7"/>
        <end position="144"/>
    </location>
</feature>
<sequence>MNNINKPIIHKTICYLYRPVGTGEIEILLGMHHKQKKWNGFGGKVADKEEFKGESILEAVVREGWEELSIITKDLKERAVITFEFVDHEQQIDRSICHIFFSNSWGGEIKESQELLTPTWFRTTEMPWEDMWQNDRSWLEKILQTDQFLTAHYKFLDPSSETPTFSSESWKSLG</sequence>
<evidence type="ECO:0000256" key="4">
    <source>
        <dbReference type="ARBA" id="ARBA00022801"/>
    </source>
</evidence>
<dbReference type="PROSITE" id="PS51462">
    <property type="entry name" value="NUDIX"/>
    <property type="match status" value="1"/>
</dbReference>
<keyword evidence="4" id="KW-0378">Hydrolase</keyword>
<keyword evidence="5" id="KW-0460">Magnesium</keyword>
<dbReference type="GO" id="GO:0008413">
    <property type="term" value="F:8-oxo-7,8-dihydroguanosine triphosphate pyrophosphatase activity"/>
    <property type="evidence" value="ECO:0007669"/>
    <property type="project" value="TreeGrafter"/>
</dbReference>
<evidence type="ECO:0000259" key="6">
    <source>
        <dbReference type="PROSITE" id="PS51462"/>
    </source>
</evidence>
<evidence type="ECO:0000256" key="2">
    <source>
        <dbReference type="ARBA" id="ARBA00005582"/>
    </source>
</evidence>
<dbReference type="CDD" id="cd03427">
    <property type="entry name" value="NUDIX_MTH1_Nudt1"/>
    <property type="match status" value="1"/>
</dbReference>
<gene>
    <name evidence="7" type="ORF">KC685_03460</name>
</gene>
<dbReference type="GO" id="GO:0005737">
    <property type="term" value="C:cytoplasm"/>
    <property type="evidence" value="ECO:0007669"/>
    <property type="project" value="TreeGrafter"/>
</dbReference>
<name>A0A955I2M2_9BACT</name>
<comment type="cofactor">
    <cofactor evidence="1">
        <name>Mg(2+)</name>
        <dbReference type="ChEBI" id="CHEBI:18420"/>
    </cofactor>
</comment>
<dbReference type="AlphaFoldDB" id="A0A955I2M2"/>
<comment type="similarity">
    <text evidence="2">Belongs to the Nudix hydrolase family.</text>
</comment>
<dbReference type="Proteomes" id="UP000741282">
    <property type="component" value="Unassembled WGS sequence"/>
</dbReference>
<dbReference type="InterPro" id="IPR000086">
    <property type="entry name" value="NUDIX_hydrolase_dom"/>
</dbReference>
<protein>
    <submittedName>
        <fullName evidence="7">NUDIX domain-containing protein</fullName>
    </submittedName>
</protein>
<evidence type="ECO:0000313" key="8">
    <source>
        <dbReference type="Proteomes" id="UP000741282"/>
    </source>
</evidence>
<organism evidence="7 8">
    <name type="scientific">Candidatus Dojkabacteria bacterium</name>
    <dbReference type="NCBI Taxonomy" id="2099670"/>
    <lineage>
        <taxon>Bacteria</taxon>
        <taxon>Candidatus Dojkabacteria</taxon>
    </lineage>
</organism>
<evidence type="ECO:0000313" key="7">
    <source>
        <dbReference type="EMBL" id="MCA9376949.1"/>
    </source>
</evidence>
<dbReference type="SUPFAM" id="SSF55811">
    <property type="entry name" value="Nudix"/>
    <property type="match status" value="1"/>
</dbReference>
<keyword evidence="3" id="KW-0479">Metal-binding</keyword>
<dbReference type="PANTHER" id="PTHR43758">
    <property type="entry name" value="7,8-DIHYDRO-8-OXOGUANINE TRIPHOSPHATASE"/>
    <property type="match status" value="1"/>
</dbReference>
<dbReference type="GO" id="GO:0046872">
    <property type="term" value="F:metal ion binding"/>
    <property type="evidence" value="ECO:0007669"/>
    <property type="project" value="UniProtKB-KW"/>
</dbReference>
<accession>A0A955I2M2</accession>
<dbReference type="Pfam" id="PF00293">
    <property type="entry name" value="NUDIX"/>
    <property type="match status" value="1"/>
</dbReference>
<proteinExistence type="inferred from homology"/>
<evidence type="ECO:0000256" key="3">
    <source>
        <dbReference type="ARBA" id="ARBA00022723"/>
    </source>
</evidence>
<reference evidence="7" key="2">
    <citation type="journal article" date="2021" name="Microbiome">
        <title>Successional dynamics and alternative stable states in a saline activated sludge microbial community over 9 years.</title>
        <authorList>
            <person name="Wang Y."/>
            <person name="Ye J."/>
            <person name="Ju F."/>
            <person name="Liu L."/>
            <person name="Boyd J.A."/>
            <person name="Deng Y."/>
            <person name="Parks D.H."/>
            <person name="Jiang X."/>
            <person name="Yin X."/>
            <person name="Woodcroft B.J."/>
            <person name="Tyson G.W."/>
            <person name="Hugenholtz P."/>
            <person name="Polz M.F."/>
            <person name="Zhang T."/>
        </authorList>
    </citation>
    <scope>NUCLEOTIDE SEQUENCE</scope>
    <source>
        <strain evidence="7">HKST-UBA17</strain>
    </source>
</reference>
<dbReference type="PANTHER" id="PTHR43758:SF2">
    <property type="entry name" value="OXIDIZED PURINE NUCLEOSIDE TRIPHOSPHATE HYDROLASE"/>
    <property type="match status" value="1"/>
</dbReference>
<dbReference type="Gene3D" id="3.90.79.10">
    <property type="entry name" value="Nucleoside Triphosphate Pyrophosphohydrolase"/>
    <property type="match status" value="1"/>
</dbReference>
<dbReference type="EMBL" id="JAGQLN010000012">
    <property type="protein sequence ID" value="MCA9376949.1"/>
    <property type="molecule type" value="Genomic_DNA"/>
</dbReference>
<dbReference type="GO" id="GO:0042262">
    <property type="term" value="P:DNA protection"/>
    <property type="evidence" value="ECO:0007669"/>
    <property type="project" value="TreeGrafter"/>
</dbReference>
<dbReference type="InterPro" id="IPR015797">
    <property type="entry name" value="NUDIX_hydrolase-like_dom_sf"/>
</dbReference>
<reference evidence="7" key="1">
    <citation type="submission" date="2020-04" db="EMBL/GenBank/DDBJ databases">
        <authorList>
            <person name="Zhang T."/>
        </authorList>
    </citation>
    <scope>NUCLEOTIDE SEQUENCE</scope>
    <source>
        <strain evidence="7">HKST-UBA17</strain>
    </source>
</reference>
<comment type="caution">
    <text evidence="7">The sequence shown here is derived from an EMBL/GenBank/DDBJ whole genome shotgun (WGS) entry which is preliminary data.</text>
</comment>
<evidence type="ECO:0000256" key="5">
    <source>
        <dbReference type="ARBA" id="ARBA00022842"/>
    </source>
</evidence>
<evidence type="ECO:0000256" key="1">
    <source>
        <dbReference type="ARBA" id="ARBA00001946"/>
    </source>
</evidence>